<dbReference type="EMBL" id="JAUSWL010000022">
    <property type="protein sequence ID" value="MDQ0547217.1"/>
    <property type="molecule type" value="Genomic_DNA"/>
</dbReference>
<dbReference type="Proteomes" id="UP001223420">
    <property type="component" value="Unassembled WGS sequence"/>
</dbReference>
<dbReference type="AlphaFoldDB" id="A0AAJ1U0Q0"/>
<comment type="caution">
    <text evidence="2">The sequence shown here is derived from an EMBL/GenBank/DDBJ whole genome shotgun (WGS) entry which is preliminary data.</text>
</comment>
<feature type="transmembrane region" description="Helical" evidence="1">
    <location>
        <begin position="17"/>
        <end position="39"/>
    </location>
</feature>
<keyword evidence="1" id="KW-0472">Membrane</keyword>
<protein>
    <submittedName>
        <fullName evidence="2">Uncharacterized protein</fullName>
    </submittedName>
</protein>
<reference evidence="2" key="1">
    <citation type="submission" date="2023-07" db="EMBL/GenBank/DDBJ databases">
        <title>Genomic Encyclopedia of Type Strains, Phase IV (KMG-IV): sequencing the most valuable type-strain genomes for metagenomic binning, comparative biology and taxonomic classification.</title>
        <authorList>
            <person name="Goeker M."/>
        </authorList>
    </citation>
    <scope>NUCLEOTIDE SEQUENCE</scope>
    <source>
        <strain evidence="2">DSM 19569</strain>
    </source>
</reference>
<evidence type="ECO:0000256" key="1">
    <source>
        <dbReference type="SAM" id="Phobius"/>
    </source>
</evidence>
<proteinExistence type="predicted"/>
<evidence type="ECO:0000313" key="2">
    <source>
        <dbReference type="EMBL" id="MDQ0547217.1"/>
    </source>
</evidence>
<gene>
    <name evidence="2" type="ORF">QO001_006173</name>
</gene>
<organism evidence="2 3">
    <name type="scientific">Methylobacterium brachiatum</name>
    <dbReference type="NCBI Taxonomy" id="269660"/>
    <lineage>
        <taxon>Bacteria</taxon>
        <taxon>Pseudomonadati</taxon>
        <taxon>Pseudomonadota</taxon>
        <taxon>Alphaproteobacteria</taxon>
        <taxon>Hyphomicrobiales</taxon>
        <taxon>Methylobacteriaceae</taxon>
        <taxon>Methylobacterium</taxon>
    </lineage>
</organism>
<evidence type="ECO:0000313" key="3">
    <source>
        <dbReference type="Proteomes" id="UP001223420"/>
    </source>
</evidence>
<dbReference type="RefSeq" id="WP_230368121.1">
    <property type="nucleotide sequence ID" value="NZ_JAJALK010000021.1"/>
</dbReference>
<keyword evidence="1" id="KW-1133">Transmembrane helix</keyword>
<accession>A0AAJ1U0Q0</accession>
<name>A0AAJ1U0Q0_9HYPH</name>
<sequence length="110" mass="10713">MAVSSTPTITEGRPARLVLAIGAALAGWVGVGAVAALAVQPESVVALGDPARLADADGGALVSIGRAYLVTRPVAPGAVRRLYAGGAWLILPAPGTGCLGTGRNASASGR</sequence>
<keyword evidence="1" id="KW-0812">Transmembrane</keyword>